<dbReference type="AlphaFoldDB" id="A0A820F7D2"/>
<feature type="region of interest" description="Disordered" evidence="1">
    <location>
        <begin position="60"/>
        <end position="89"/>
    </location>
</feature>
<feature type="transmembrane region" description="Helical" evidence="2">
    <location>
        <begin position="20"/>
        <end position="39"/>
    </location>
</feature>
<gene>
    <name evidence="3" type="ORF">OTI717_LOCUS40723</name>
</gene>
<evidence type="ECO:0000256" key="2">
    <source>
        <dbReference type="SAM" id="Phobius"/>
    </source>
</evidence>
<keyword evidence="2" id="KW-0812">Transmembrane</keyword>
<keyword evidence="2" id="KW-0472">Membrane</keyword>
<evidence type="ECO:0000256" key="1">
    <source>
        <dbReference type="SAM" id="MobiDB-lite"/>
    </source>
</evidence>
<evidence type="ECO:0000313" key="3">
    <source>
        <dbReference type="EMBL" id="CAF4259918.1"/>
    </source>
</evidence>
<organism evidence="3 4">
    <name type="scientific">Rotaria sordida</name>
    <dbReference type="NCBI Taxonomy" id="392033"/>
    <lineage>
        <taxon>Eukaryota</taxon>
        <taxon>Metazoa</taxon>
        <taxon>Spiralia</taxon>
        <taxon>Gnathifera</taxon>
        <taxon>Rotifera</taxon>
        <taxon>Eurotatoria</taxon>
        <taxon>Bdelloidea</taxon>
        <taxon>Philodinida</taxon>
        <taxon>Philodinidae</taxon>
        <taxon>Rotaria</taxon>
    </lineage>
</organism>
<comment type="caution">
    <text evidence="3">The sequence shown here is derived from an EMBL/GenBank/DDBJ whole genome shotgun (WGS) entry which is preliminary data.</text>
</comment>
<sequence>KCPDSQTTTSNAMGVEAVGGLYIIYAVIYILSIVLFLWIKRLSVKSVLFNSKLRKKFQNKRKYSTRTNSEKNSQQRENHQMALQNCGHF</sequence>
<dbReference type="Proteomes" id="UP000663823">
    <property type="component" value="Unassembled WGS sequence"/>
</dbReference>
<name>A0A820F7D2_9BILA</name>
<proteinExistence type="predicted"/>
<reference evidence="3" key="1">
    <citation type="submission" date="2021-02" db="EMBL/GenBank/DDBJ databases">
        <authorList>
            <person name="Nowell W R."/>
        </authorList>
    </citation>
    <scope>NUCLEOTIDE SEQUENCE</scope>
</reference>
<protein>
    <submittedName>
        <fullName evidence="3">Uncharacterized protein</fullName>
    </submittedName>
</protein>
<feature type="non-terminal residue" evidence="3">
    <location>
        <position position="1"/>
    </location>
</feature>
<accession>A0A820F7D2</accession>
<keyword evidence="2" id="KW-1133">Transmembrane helix</keyword>
<dbReference type="EMBL" id="CAJOAX010034801">
    <property type="protein sequence ID" value="CAF4259918.1"/>
    <property type="molecule type" value="Genomic_DNA"/>
</dbReference>
<evidence type="ECO:0000313" key="4">
    <source>
        <dbReference type="Proteomes" id="UP000663823"/>
    </source>
</evidence>